<evidence type="ECO:0000256" key="15">
    <source>
        <dbReference type="ARBA" id="ARBA00038097"/>
    </source>
</evidence>
<proteinExistence type="inferred from homology"/>
<keyword evidence="10" id="KW-0221">Differentiation</keyword>
<gene>
    <name evidence="26" type="ORF">KP79_PYT01240</name>
</gene>
<dbReference type="Proteomes" id="UP000242188">
    <property type="component" value="Unassembled WGS sequence"/>
</dbReference>
<comment type="function">
    <text evidence="18">Coenzyme A-dependent lysophosphatidic acid acyltransferase that catalyzes the transfer of an acyl group on a lysophosphatidic acid. Functions preferentially with 1-oleoyl-lysophosphatidic acid followed by 1-palmitoyl-lysophosphatidic acid, 1-stearoyl-lysophosphatidic acid and 1-arachidonoyl-lysophosphatidic acid as lipid acceptor. Functions preferentially with arachidonoyl-CoA followed by oleoyl-CoA as acyl group donors. Functions in phosphatidic acid biosynthesis. May regulate the cellular storage of triacylglycerol through activation of the phospholipase PNPLA2. Involved in keratinocyte differentiation. Regulates lipid droplet fusion.</text>
</comment>
<name>A0A210QH94_MIZYE</name>
<comment type="catalytic activity">
    <reaction evidence="14">
        <text>1-(9Z-octadecenoyl)-sn-glycero-3-phosphate + octadecanoyl-CoA = 1-(9Z-octadecenoyl)-2-octadecanoyl-sn-glycero-3-phosphate + CoA</text>
        <dbReference type="Rhea" id="RHEA:37147"/>
        <dbReference type="ChEBI" id="CHEBI:57287"/>
        <dbReference type="ChEBI" id="CHEBI:57394"/>
        <dbReference type="ChEBI" id="CHEBI:74544"/>
        <dbReference type="ChEBI" id="CHEBI:74552"/>
    </reaction>
    <physiologicalReaction direction="left-to-right" evidence="14">
        <dbReference type="Rhea" id="RHEA:37148"/>
    </physiologicalReaction>
</comment>
<keyword evidence="6" id="KW-0963">Cytoplasm</keyword>
<evidence type="ECO:0000256" key="20">
    <source>
        <dbReference type="ARBA" id="ARBA00047543"/>
    </source>
</evidence>
<evidence type="ECO:0000256" key="18">
    <source>
        <dbReference type="ARBA" id="ARBA00045357"/>
    </source>
</evidence>
<dbReference type="Pfam" id="PF00561">
    <property type="entry name" value="Abhydrolase_1"/>
    <property type="match status" value="1"/>
</dbReference>
<evidence type="ECO:0000256" key="16">
    <source>
        <dbReference type="ARBA" id="ARBA00040731"/>
    </source>
</evidence>
<comment type="catalytic activity">
    <reaction evidence="2">
        <text>1-(9Z-octadecenoyl)-sn-glycero-3-phosphate + hexadecanoyl-CoA = 1-(9Z)-octadecenoyl-2-hexadecanoyl-sn-glycero-3-phosphate + CoA</text>
        <dbReference type="Rhea" id="RHEA:37143"/>
        <dbReference type="ChEBI" id="CHEBI:57287"/>
        <dbReference type="ChEBI" id="CHEBI:57379"/>
        <dbReference type="ChEBI" id="CHEBI:74544"/>
        <dbReference type="ChEBI" id="CHEBI:74551"/>
    </reaction>
    <physiologicalReaction direction="left-to-right" evidence="2">
        <dbReference type="Rhea" id="RHEA:37144"/>
    </physiologicalReaction>
</comment>
<comment type="catalytic activity">
    <reaction evidence="21">
        <text>eicosanoyl-CoA + 1-(9Z-octadecenoyl)-sn-glycero-3-phosphate = 1-(9Z)-octadecenoyl-2-eicosanoyl-sn-glycero-3-phosphate + CoA</text>
        <dbReference type="Rhea" id="RHEA:37451"/>
        <dbReference type="ChEBI" id="CHEBI:57287"/>
        <dbReference type="ChEBI" id="CHEBI:57380"/>
        <dbReference type="ChEBI" id="CHEBI:74544"/>
        <dbReference type="ChEBI" id="CHEBI:74937"/>
    </reaction>
    <physiologicalReaction direction="left-to-right" evidence="21">
        <dbReference type="Rhea" id="RHEA:37452"/>
    </physiologicalReaction>
</comment>
<evidence type="ECO:0000256" key="14">
    <source>
        <dbReference type="ARBA" id="ARBA00036296"/>
    </source>
</evidence>
<dbReference type="EMBL" id="NEDP02003660">
    <property type="protein sequence ID" value="OWF48145.1"/>
    <property type="molecule type" value="Genomic_DNA"/>
</dbReference>
<dbReference type="GO" id="GO:0006654">
    <property type="term" value="P:phosphatidic acid biosynthetic process"/>
    <property type="evidence" value="ECO:0007669"/>
    <property type="project" value="TreeGrafter"/>
</dbReference>
<evidence type="ECO:0000256" key="17">
    <source>
        <dbReference type="ARBA" id="ARBA00042413"/>
    </source>
</evidence>
<dbReference type="GO" id="GO:0003841">
    <property type="term" value="F:1-acylglycerol-3-phosphate O-acyltransferase activity"/>
    <property type="evidence" value="ECO:0007669"/>
    <property type="project" value="UniProtKB-EC"/>
</dbReference>
<evidence type="ECO:0000256" key="10">
    <source>
        <dbReference type="ARBA" id="ARBA00022782"/>
    </source>
</evidence>
<evidence type="ECO:0000256" key="13">
    <source>
        <dbReference type="ARBA" id="ARBA00023315"/>
    </source>
</evidence>
<dbReference type="EC" id="2.3.1.51" evidence="5"/>
<dbReference type="STRING" id="6573.A0A210QH94"/>
<evidence type="ECO:0000256" key="24">
    <source>
        <dbReference type="ARBA" id="ARBA00049561"/>
    </source>
</evidence>
<evidence type="ECO:0000256" key="12">
    <source>
        <dbReference type="ARBA" id="ARBA00023098"/>
    </source>
</evidence>
<comment type="catalytic activity">
    <reaction evidence="24">
        <text>1-(9Z-octadecenoyl)-sn-glycero-3-phosphate + (9Z)-octadecenoyl-CoA = 1,2-di-(9Z-octadecenoyl)-sn-glycero-3-phosphate + CoA</text>
        <dbReference type="Rhea" id="RHEA:37131"/>
        <dbReference type="ChEBI" id="CHEBI:57287"/>
        <dbReference type="ChEBI" id="CHEBI:57387"/>
        <dbReference type="ChEBI" id="CHEBI:74544"/>
        <dbReference type="ChEBI" id="CHEBI:74546"/>
    </reaction>
    <physiologicalReaction direction="left-to-right" evidence="24">
        <dbReference type="Rhea" id="RHEA:37132"/>
    </physiologicalReaction>
</comment>
<keyword evidence="11" id="KW-0276">Fatty acid metabolism</keyword>
<evidence type="ECO:0000256" key="1">
    <source>
        <dbReference type="ARBA" id="ARBA00000300"/>
    </source>
</evidence>
<keyword evidence="26" id="KW-0378">Hydrolase</keyword>
<evidence type="ECO:0000256" key="8">
    <source>
        <dbReference type="ARBA" id="ARBA00022677"/>
    </source>
</evidence>
<dbReference type="AlphaFoldDB" id="A0A210QH94"/>
<dbReference type="GO" id="GO:0005739">
    <property type="term" value="C:mitochondrion"/>
    <property type="evidence" value="ECO:0007669"/>
    <property type="project" value="TreeGrafter"/>
</dbReference>
<evidence type="ECO:0000256" key="22">
    <source>
        <dbReference type="ARBA" id="ARBA00048632"/>
    </source>
</evidence>
<dbReference type="InterPro" id="IPR029058">
    <property type="entry name" value="AB_hydrolase_fold"/>
</dbReference>
<comment type="catalytic activity">
    <reaction evidence="22">
        <text>1-(5Z,8Z,11Z,14Z-eicosatetraenoyl)-sn-glycero-3-phosphate + (9Z)-octadecenoyl-CoA = 1-(5Z,8Z,11Z,14Z)-eicosatetraenoyl-2-(9Z)-octadecenoyl-sn-glycero-3-phosphate + CoA</text>
        <dbReference type="Rhea" id="RHEA:37455"/>
        <dbReference type="ChEBI" id="CHEBI:57287"/>
        <dbReference type="ChEBI" id="CHEBI:57387"/>
        <dbReference type="ChEBI" id="CHEBI:74938"/>
        <dbReference type="ChEBI" id="CHEBI:74941"/>
    </reaction>
    <physiologicalReaction direction="left-to-right" evidence="22">
        <dbReference type="Rhea" id="RHEA:37456"/>
    </physiologicalReaction>
</comment>
<evidence type="ECO:0000256" key="11">
    <source>
        <dbReference type="ARBA" id="ARBA00022832"/>
    </source>
</evidence>
<evidence type="ECO:0000256" key="5">
    <source>
        <dbReference type="ARBA" id="ARBA00013211"/>
    </source>
</evidence>
<dbReference type="PRINTS" id="PR00111">
    <property type="entry name" value="ABHYDROLASE"/>
</dbReference>
<comment type="caution">
    <text evidence="26">The sequence shown here is derived from an EMBL/GenBank/DDBJ whole genome shotgun (WGS) entry which is preliminary data.</text>
</comment>
<dbReference type="GO" id="GO:0006631">
    <property type="term" value="P:fatty acid metabolic process"/>
    <property type="evidence" value="ECO:0007669"/>
    <property type="project" value="UniProtKB-KW"/>
</dbReference>
<evidence type="ECO:0000256" key="4">
    <source>
        <dbReference type="ARBA" id="ARBA00004502"/>
    </source>
</evidence>
<evidence type="ECO:0000313" key="26">
    <source>
        <dbReference type="EMBL" id="OWF48145.1"/>
    </source>
</evidence>
<dbReference type="InterPro" id="IPR000073">
    <property type="entry name" value="AB_hydrolase_1"/>
</dbReference>
<accession>A0A210QH94</accession>
<comment type="catalytic activity">
    <reaction evidence="1">
        <text>a 1-acyl-sn-glycero-3-phosphate + an acyl-CoA = a 1,2-diacyl-sn-glycero-3-phosphate + CoA</text>
        <dbReference type="Rhea" id="RHEA:19709"/>
        <dbReference type="ChEBI" id="CHEBI:57287"/>
        <dbReference type="ChEBI" id="CHEBI:57970"/>
        <dbReference type="ChEBI" id="CHEBI:58342"/>
        <dbReference type="ChEBI" id="CHEBI:58608"/>
        <dbReference type="EC" id="2.3.1.51"/>
    </reaction>
    <physiologicalReaction direction="left-to-right" evidence="1">
        <dbReference type="Rhea" id="RHEA:19710"/>
    </physiologicalReaction>
</comment>
<sequence length="387" mass="43897">MNTIWHSHRHSFINGVYAKNAMQGASSCSLRWRPTSNAMLEDTEKKILECLNSKYESKFVHLPTKQYNIWTLTVNPGCTDTVPLVLVHGMGGGIGLWILNLDELARDRTVYAIDLLGFGRSSRPGFSRNAERAEKKFVESIEEWRKQMGLEEFILLGHSLGGYISTSYTIQYPECVRHLILADPWGFPDKSEAREIPMKYRVIATIAKPFNPLAIMRVAGPWGPDLIKRFRGDLHAKFLGKLQDDTIYDYLYHCNARAPSGESAFRAMSDKLGRATNPMVERIQHVLNDIPLTMIHGENSWIKRDAAYQVKELRKDSSVNIEVISDAGHHVYADESDLFNQSVQKVFDQVEHSQRQENLGHLSNSAEQSQQTSGPSRRVEVAVESHL</sequence>
<dbReference type="GO" id="GO:0052689">
    <property type="term" value="F:carboxylic ester hydrolase activity"/>
    <property type="evidence" value="ECO:0007669"/>
    <property type="project" value="TreeGrafter"/>
</dbReference>
<evidence type="ECO:0000256" key="2">
    <source>
        <dbReference type="ARBA" id="ARBA00000816"/>
    </source>
</evidence>
<evidence type="ECO:0000256" key="21">
    <source>
        <dbReference type="ARBA" id="ARBA00047849"/>
    </source>
</evidence>
<evidence type="ECO:0000256" key="3">
    <source>
        <dbReference type="ARBA" id="ARBA00004496"/>
    </source>
</evidence>
<evidence type="ECO:0000259" key="25">
    <source>
        <dbReference type="Pfam" id="PF00561"/>
    </source>
</evidence>
<dbReference type="GO" id="GO:0030154">
    <property type="term" value="P:cell differentiation"/>
    <property type="evidence" value="ECO:0007669"/>
    <property type="project" value="UniProtKB-KW"/>
</dbReference>
<dbReference type="PANTHER" id="PTHR42886:SF29">
    <property type="entry name" value="PUMMELIG, ISOFORM A"/>
    <property type="match status" value="1"/>
</dbReference>
<dbReference type="Gene3D" id="3.40.50.1820">
    <property type="entry name" value="alpha/beta hydrolase"/>
    <property type="match status" value="1"/>
</dbReference>
<evidence type="ECO:0000256" key="6">
    <source>
        <dbReference type="ARBA" id="ARBA00022490"/>
    </source>
</evidence>
<dbReference type="PANTHER" id="PTHR42886">
    <property type="entry name" value="RE40534P-RELATED"/>
    <property type="match status" value="1"/>
</dbReference>
<comment type="subcellular location">
    <subcellularLocation>
        <location evidence="3">Cytoplasm</location>
    </subcellularLocation>
    <subcellularLocation>
        <location evidence="4">Lipid droplet</location>
    </subcellularLocation>
</comment>
<dbReference type="OrthoDB" id="7457040at2759"/>
<keyword evidence="7" id="KW-0444">Lipid biosynthesis</keyword>
<keyword evidence="8" id="KW-0551">Lipid droplet</keyword>
<keyword evidence="27" id="KW-1185">Reference proteome</keyword>
<evidence type="ECO:0000256" key="9">
    <source>
        <dbReference type="ARBA" id="ARBA00022679"/>
    </source>
</evidence>
<organism evidence="26 27">
    <name type="scientific">Mizuhopecten yessoensis</name>
    <name type="common">Japanese scallop</name>
    <name type="synonym">Patinopecten yessoensis</name>
    <dbReference type="NCBI Taxonomy" id="6573"/>
    <lineage>
        <taxon>Eukaryota</taxon>
        <taxon>Metazoa</taxon>
        <taxon>Spiralia</taxon>
        <taxon>Lophotrochozoa</taxon>
        <taxon>Mollusca</taxon>
        <taxon>Bivalvia</taxon>
        <taxon>Autobranchia</taxon>
        <taxon>Pteriomorphia</taxon>
        <taxon>Pectinida</taxon>
        <taxon>Pectinoidea</taxon>
        <taxon>Pectinidae</taxon>
        <taxon>Mizuhopecten</taxon>
    </lineage>
</organism>
<keyword evidence="12" id="KW-0443">Lipid metabolism</keyword>
<keyword evidence="9" id="KW-0808">Transferase</keyword>
<comment type="similarity">
    <text evidence="15">Belongs to the peptidase S33 family. ABHD4/ABHD5 subfamily.</text>
</comment>
<dbReference type="GO" id="GO:0055088">
    <property type="term" value="P:lipid homeostasis"/>
    <property type="evidence" value="ECO:0007669"/>
    <property type="project" value="TreeGrafter"/>
</dbReference>
<dbReference type="GO" id="GO:0005811">
    <property type="term" value="C:lipid droplet"/>
    <property type="evidence" value="ECO:0007669"/>
    <property type="project" value="UniProtKB-SubCell"/>
</dbReference>
<evidence type="ECO:0000313" key="27">
    <source>
        <dbReference type="Proteomes" id="UP000242188"/>
    </source>
</evidence>
<comment type="catalytic activity">
    <reaction evidence="19">
        <text>1-hexadecanoyl-sn-glycero-3-phosphate + (9Z)-octadecenoyl-CoA = 1-hexadecanoyl-2-(9Z-octadecenoyl)-sn-glycero-3-phosphate + CoA</text>
        <dbReference type="Rhea" id="RHEA:33187"/>
        <dbReference type="ChEBI" id="CHEBI:57287"/>
        <dbReference type="ChEBI" id="CHEBI:57387"/>
        <dbReference type="ChEBI" id="CHEBI:57518"/>
        <dbReference type="ChEBI" id="CHEBI:64839"/>
    </reaction>
    <physiologicalReaction direction="left-to-right" evidence="19">
        <dbReference type="Rhea" id="RHEA:33188"/>
    </physiologicalReaction>
</comment>
<feature type="domain" description="AB hydrolase-1" evidence="25">
    <location>
        <begin position="83"/>
        <end position="335"/>
    </location>
</feature>
<evidence type="ECO:0000256" key="7">
    <source>
        <dbReference type="ARBA" id="ARBA00022516"/>
    </source>
</evidence>
<reference evidence="26 27" key="1">
    <citation type="journal article" date="2017" name="Nat. Ecol. Evol.">
        <title>Scallop genome provides insights into evolution of bilaterian karyotype and development.</title>
        <authorList>
            <person name="Wang S."/>
            <person name="Zhang J."/>
            <person name="Jiao W."/>
            <person name="Li J."/>
            <person name="Xun X."/>
            <person name="Sun Y."/>
            <person name="Guo X."/>
            <person name="Huan P."/>
            <person name="Dong B."/>
            <person name="Zhang L."/>
            <person name="Hu X."/>
            <person name="Sun X."/>
            <person name="Wang J."/>
            <person name="Zhao C."/>
            <person name="Wang Y."/>
            <person name="Wang D."/>
            <person name="Huang X."/>
            <person name="Wang R."/>
            <person name="Lv J."/>
            <person name="Li Y."/>
            <person name="Zhang Z."/>
            <person name="Liu B."/>
            <person name="Lu W."/>
            <person name="Hui Y."/>
            <person name="Liang J."/>
            <person name="Zhou Z."/>
            <person name="Hou R."/>
            <person name="Li X."/>
            <person name="Liu Y."/>
            <person name="Li H."/>
            <person name="Ning X."/>
            <person name="Lin Y."/>
            <person name="Zhao L."/>
            <person name="Xing Q."/>
            <person name="Dou J."/>
            <person name="Li Y."/>
            <person name="Mao J."/>
            <person name="Guo H."/>
            <person name="Dou H."/>
            <person name="Li T."/>
            <person name="Mu C."/>
            <person name="Jiang W."/>
            <person name="Fu Q."/>
            <person name="Fu X."/>
            <person name="Miao Y."/>
            <person name="Liu J."/>
            <person name="Yu Q."/>
            <person name="Li R."/>
            <person name="Liao H."/>
            <person name="Li X."/>
            <person name="Kong Y."/>
            <person name="Jiang Z."/>
            <person name="Chourrout D."/>
            <person name="Li R."/>
            <person name="Bao Z."/>
        </authorList>
    </citation>
    <scope>NUCLEOTIDE SEQUENCE [LARGE SCALE GENOMIC DNA]</scope>
    <source>
        <strain evidence="26 27">PY_sf001</strain>
    </source>
</reference>
<evidence type="ECO:0000256" key="23">
    <source>
        <dbReference type="ARBA" id="ARBA00048770"/>
    </source>
</evidence>
<keyword evidence="13" id="KW-0012">Acyltransferase</keyword>
<protein>
    <recommendedName>
        <fullName evidence="16">1-acylglycerol-3-phosphate O-acyltransferase ABHD5</fullName>
        <ecNumber evidence="5">2.3.1.51</ecNumber>
    </recommendedName>
    <alternativeName>
        <fullName evidence="17">Abhydrolase domain-containing protein 5</fullName>
    </alternativeName>
</protein>
<evidence type="ECO:0000256" key="19">
    <source>
        <dbReference type="ARBA" id="ARBA00047525"/>
    </source>
</evidence>
<dbReference type="FunFam" id="3.40.50.1820:FF:000019">
    <property type="entry name" value="1-acylglycerol-3-phosphate O-acyltransferase ABHD5"/>
    <property type="match status" value="1"/>
</dbReference>
<comment type="catalytic activity">
    <reaction evidence="23">
        <text>1-(9Z-octadecenoyl)-sn-glycero-3-phosphate + (5Z,8Z,11Z,14Z)-eicosatetraenoyl-CoA = 1-(9Z)-octadecenoyl-2-(5Z,8Z,11Z,14Z)-eicosatetraenoyl-sn-glycero-3-phosphate + CoA</text>
        <dbReference type="Rhea" id="RHEA:37443"/>
        <dbReference type="ChEBI" id="CHEBI:57287"/>
        <dbReference type="ChEBI" id="CHEBI:57368"/>
        <dbReference type="ChEBI" id="CHEBI:74544"/>
        <dbReference type="ChEBI" id="CHEBI:74928"/>
    </reaction>
    <physiologicalReaction direction="left-to-right" evidence="23">
        <dbReference type="Rhea" id="RHEA:37444"/>
    </physiologicalReaction>
</comment>
<dbReference type="SUPFAM" id="SSF53474">
    <property type="entry name" value="alpha/beta-Hydrolases"/>
    <property type="match status" value="1"/>
</dbReference>
<comment type="catalytic activity">
    <reaction evidence="20">
        <text>1-octadecanoyl-sn-glycero-3-phosphate + (9Z)-octadecenoyl-CoA = 1-octadecanoyl-2-(9Z-octadecenoyl)-sn-glycero-3-phosphate + CoA</text>
        <dbReference type="Rhea" id="RHEA:37163"/>
        <dbReference type="ChEBI" id="CHEBI:57287"/>
        <dbReference type="ChEBI" id="CHEBI:57387"/>
        <dbReference type="ChEBI" id="CHEBI:74560"/>
        <dbReference type="ChEBI" id="CHEBI:74565"/>
    </reaction>
    <physiologicalReaction direction="left-to-right" evidence="20">
        <dbReference type="Rhea" id="RHEA:37164"/>
    </physiologicalReaction>
</comment>